<dbReference type="EMBL" id="MT774409">
    <property type="protein sequence ID" value="QOR57736.1"/>
    <property type="molecule type" value="Genomic_DNA"/>
</dbReference>
<dbReference type="KEGG" id="vg:65131895"/>
<organism evidence="1 2">
    <name type="scientific">uncultured phage cr131_1</name>
    <dbReference type="NCBI Taxonomy" id="2772093"/>
    <lineage>
        <taxon>Viruses</taxon>
        <taxon>Duplodnaviria</taxon>
        <taxon>Heunggongvirae</taxon>
        <taxon>Uroviricota</taxon>
        <taxon>Caudoviricetes</taxon>
        <taxon>Crassvirales</taxon>
        <taxon>Suoliviridae</taxon>
        <taxon>Oafivirinae</taxon>
        <taxon>Cacepaovirus</taxon>
        <taxon>Cacepaovirus simiae</taxon>
    </lineage>
</organism>
<evidence type="ECO:0000313" key="2">
    <source>
        <dbReference type="Proteomes" id="UP000594129"/>
    </source>
</evidence>
<dbReference type="RefSeq" id="YP_010113376.1">
    <property type="nucleotide sequence ID" value="NC_055902.1"/>
</dbReference>
<keyword evidence="2" id="KW-1185">Reference proteome</keyword>
<protein>
    <submittedName>
        <fullName evidence="1">Uncharacterized protein</fullName>
    </submittedName>
</protein>
<evidence type="ECO:0000313" key="1">
    <source>
        <dbReference type="EMBL" id="QOR57736.1"/>
    </source>
</evidence>
<reference evidence="1 2" key="1">
    <citation type="submission" date="2020-07" db="EMBL/GenBank/DDBJ databases">
        <title>Taxonomic proposal: Crassvirales, a new order of highly abundant and diverse bacterial viruses.</title>
        <authorList>
            <person name="Shkoporov A.N."/>
            <person name="Stockdale S.R."/>
            <person name="Guerin E."/>
            <person name="Ross R.P."/>
            <person name="Hill C."/>
        </authorList>
    </citation>
    <scope>NUCLEOTIDE SEQUENCE [LARGE SCALE GENOMIC DNA]</scope>
</reference>
<proteinExistence type="predicted"/>
<name>A0A7M1RTY2_9CAUD</name>
<dbReference type="Proteomes" id="UP000594129">
    <property type="component" value="Segment"/>
</dbReference>
<dbReference type="GeneID" id="65131895"/>
<sequence length="247" mass="28440">MTSELTRQLGIEFERRIQTILPSTKTVDKIDTEDIYSFLNEYLNQFVKELYITRDRIQPNSNASNRIDDYLKSLMLTTTYGVSDNTILAEDFNLYIDSTSTVLVSYSDSDPVEGVVSNDYVNTNLLKLIQRGVYDQHRILRRPIIYMIQEVQLPLLTTCFGIITDDYTKVTNVTMRYLKKLPYFTILGENPTPCELPYECFNDIVNGAVLLFINYKRGGASLPLTASKLPLRQSNQLNNQQDELEDE</sequence>
<accession>A0A7M1RTY2</accession>